<dbReference type="RefSeq" id="WP_135373175.1">
    <property type="nucleotide sequence ID" value="NZ_RKLY01000018.1"/>
</dbReference>
<proteinExistence type="predicted"/>
<dbReference type="AlphaFoldDB" id="A0A4Z0JIL9"/>
<dbReference type="EMBL" id="RKLY01000018">
    <property type="protein sequence ID" value="TGD22839.1"/>
    <property type="molecule type" value="Genomic_DNA"/>
</dbReference>
<keyword evidence="2" id="KW-1185">Reference proteome</keyword>
<sequence>MKFNSAPKIILSWDLLMSIREITINEERTDILEFLKRLRAEGQIFFSFEVLCYFKQFLLMNDGSEFVSCLLSEAENAELAEFEALEEFDFSESFSGADGLAMSRFAAFQTLRDLEMDLENGLVFANAELIFVDFAGDDSKIMKIQNDFCLGYENFVQHAGFTNRLNVIEANEFWDSLMNRIADTN</sequence>
<gene>
    <name evidence="1" type="ORF">EGT49_07915</name>
</gene>
<reference evidence="1 2" key="1">
    <citation type="submission" date="2018-10" db="EMBL/GenBank/DDBJ databases">
        <title>Lactobacillus sp. R7 and Lactobacillus sp. R19 isolated from fermented mustard green product of Taiwan.</title>
        <authorList>
            <person name="Lin S.-T."/>
        </authorList>
    </citation>
    <scope>NUCLEOTIDE SEQUENCE [LARGE SCALE GENOMIC DNA]</scope>
    <source>
        <strain evidence="1 2">BCRC 81127</strain>
    </source>
</reference>
<evidence type="ECO:0000313" key="2">
    <source>
        <dbReference type="Proteomes" id="UP000298021"/>
    </source>
</evidence>
<evidence type="ECO:0000313" key="1">
    <source>
        <dbReference type="EMBL" id="TGD22839.1"/>
    </source>
</evidence>
<comment type="caution">
    <text evidence="1">The sequence shown here is derived from an EMBL/GenBank/DDBJ whole genome shotgun (WGS) entry which is preliminary data.</text>
</comment>
<dbReference type="Proteomes" id="UP000298021">
    <property type="component" value="Unassembled WGS sequence"/>
</dbReference>
<name>A0A4Z0JIL9_9LACO</name>
<accession>A0A4Z0JIL9</accession>
<protein>
    <submittedName>
        <fullName evidence="1">Uncharacterized protein</fullName>
    </submittedName>
</protein>
<organism evidence="1 2">
    <name type="scientific">Companilactobacillus suantsaicola</name>
    <dbReference type="NCBI Taxonomy" id="2487723"/>
    <lineage>
        <taxon>Bacteria</taxon>
        <taxon>Bacillati</taxon>
        <taxon>Bacillota</taxon>
        <taxon>Bacilli</taxon>
        <taxon>Lactobacillales</taxon>
        <taxon>Lactobacillaceae</taxon>
        <taxon>Companilactobacillus</taxon>
    </lineage>
</organism>